<dbReference type="AlphaFoldDB" id="A0A1G2PV25"/>
<dbReference type="InterPro" id="IPR012867">
    <property type="entry name" value="DUF1648"/>
</dbReference>
<evidence type="ECO:0000313" key="3">
    <source>
        <dbReference type="EMBL" id="OHA52174.1"/>
    </source>
</evidence>
<gene>
    <name evidence="3" type="ORF">A3A97_04670</name>
</gene>
<feature type="transmembrane region" description="Helical" evidence="1">
    <location>
        <begin position="48"/>
        <end position="69"/>
    </location>
</feature>
<feature type="transmembrane region" description="Helical" evidence="1">
    <location>
        <begin position="163"/>
        <end position="181"/>
    </location>
</feature>
<feature type="transmembrane region" description="Helical" evidence="1">
    <location>
        <begin position="90"/>
        <end position="109"/>
    </location>
</feature>
<evidence type="ECO:0000259" key="2">
    <source>
        <dbReference type="Pfam" id="PF07853"/>
    </source>
</evidence>
<feature type="transmembrane region" description="Helical" evidence="1">
    <location>
        <begin position="7"/>
        <end position="28"/>
    </location>
</feature>
<keyword evidence="1" id="KW-0812">Transmembrane</keyword>
<feature type="transmembrane region" description="Helical" evidence="1">
    <location>
        <begin position="115"/>
        <end position="134"/>
    </location>
</feature>
<dbReference type="PIRSF" id="PIRSF038959">
    <property type="entry name" value="SdpI"/>
    <property type="match status" value="1"/>
</dbReference>
<dbReference type="InterPro" id="IPR025962">
    <property type="entry name" value="SdpI/YhfL"/>
</dbReference>
<sequence>MSTAIAYILSLVLIGVSFIASIYVYPMLPSEIAVHWNGAGQVDGYGNKFIGLFLFPAIATIVFLFLVIVPYIDPFRENFKKFRKEYNLSIVLMVFTFMFFNALSLAWNLGIRFNFARAAAPMLGMMFFIMGTILPRTKRNWFFGIRTPWTISSDMVWEKTHKIGGLIFKVSGIIAMFGILVPADFAFVVAIVPLAVSLVWLIIYSYILFRKERFLQ</sequence>
<dbReference type="Pfam" id="PF13630">
    <property type="entry name" value="SdpI"/>
    <property type="match status" value="1"/>
</dbReference>
<evidence type="ECO:0000313" key="4">
    <source>
        <dbReference type="Proteomes" id="UP000176951"/>
    </source>
</evidence>
<feature type="transmembrane region" description="Helical" evidence="1">
    <location>
        <begin position="187"/>
        <end position="209"/>
    </location>
</feature>
<comment type="caution">
    <text evidence="3">The sequence shown here is derived from an EMBL/GenBank/DDBJ whole genome shotgun (WGS) entry which is preliminary data.</text>
</comment>
<dbReference type="Pfam" id="PF07853">
    <property type="entry name" value="DUF1648"/>
    <property type="match status" value="1"/>
</dbReference>
<reference evidence="3 4" key="1">
    <citation type="journal article" date="2016" name="Nat. Commun.">
        <title>Thousands of microbial genomes shed light on interconnected biogeochemical processes in an aquifer system.</title>
        <authorList>
            <person name="Anantharaman K."/>
            <person name="Brown C.T."/>
            <person name="Hug L.A."/>
            <person name="Sharon I."/>
            <person name="Castelle C.J."/>
            <person name="Probst A.J."/>
            <person name="Thomas B.C."/>
            <person name="Singh A."/>
            <person name="Wilkins M.J."/>
            <person name="Karaoz U."/>
            <person name="Brodie E.L."/>
            <person name="Williams K.H."/>
            <person name="Hubbard S.S."/>
            <person name="Banfield J.F."/>
        </authorList>
    </citation>
    <scope>NUCLEOTIDE SEQUENCE [LARGE SCALE GENOMIC DNA]</scope>
</reference>
<dbReference type="EMBL" id="MHSW01000012">
    <property type="protein sequence ID" value="OHA52174.1"/>
    <property type="molecule type" value="Genomic_DNA"/>
</dbReference>
<proteinExistence type="predicted"/>
<dbReference type="Proteomes" id="UP000176951">
    <property type="component" value="Unassembled WGS sequence"/>
</dbReference>
<protein>
    <recommendedName>
        <fullName evidence="2">DUF1648 domain-containing protein</fullName>
    </recommendedName>
</protein>
<accession>A0A1G2PV25</accession>
<dbReference type="GO" id="GO:0009636">
    <property type="term" value="P:response to toxic substance"/>
    <property type="evidence" value="ECO:0007669"/>
    <property type="project" value="TreeGrafter"/>
</dbReference>
<dbReference type="InterPro" id="IPR026272">
    <property type="entry name" value="SdpI"/>
</dbReference>
<keyword evidence="1" id="KW-0472">Membrane</keyword>
<dbReference type="PANTHER" id="PTHR37810:SF5">
    <property type="entry name" value="IMMUNITY PROTEIN SDPI"/>
    <property type="match status" value="1"/>
</dbReference>
<evidence type="ECO:0000256" key="1">
    <source>
        <dbReference type="SAM" id="Phobius"/>
    </source>
</evidence>
<dbReference type="PANTHER" id="PTHR37810">
    <property type="entry name" value="IMMUNITY PROTEIN SDPI"/>
    <property type="match status" value="1"/>
</dbReference>
<keyword evidence="1" id="KW-1133">Transmembrane helix</keyword>
<feature type="domain" description="DUF1648" evidence="2">
    <location>
        <begin position="12"/>
        <end position="59"/>
    </location>
</feature>
<organism evidence="3 4">
    <name type="scientific">Candidatus Terrybacteria bacterium RIFCSPLOWO2_01_FULL_40_23</name>
    <dbReference type="NCBI Taxonomy" id="1802366"/>
    <lineage>
        <taxon>Bacteria</taxon>
        <taxon>Candidatus Terryibacteriota</taxon>
    </lineage>
</organism>
<name>A0A1G2PV25_9BACT</name>